<name>A0A2X1YG95_9BURK</name>
<dbReference type="AlphaFoldDB" id="A0A2X1YG95"/>
<evidence type="ECO:0000256" key="1">
    <source>
        <dbReference type="SAM" id="Phobius"/>
    </source>
</evidence>
<keyword evidence="1" id="KW-0472">Membrane</keyword>
<sequence>MVYSSLSLKLAHNVGYYAVMIIAVVVSFALVVLLLILIKWSKRTGHELLAEN</sequence>
<reference evidence="2 3" key="1">
    <citation type="submission" date="2018-06" db="EMBL/GenBank/DDBJ databases">
        <authorList>
            <consortium name="Pathogen Informatics"/>
            <person name="Doyle S."/>
        </authorList>
    </citation>
    <scope>NUCLEOTIDE SEQUENCE [LARGE SCALE GENOMIC DNA]</scope>
    <source>
        <strain evidence="2 3">NCTC11009</strain>
    </source>
</reference>
<dbReference type="EMBL" id="UATH01000012">
    <property type="protein sequence ID" value="SPY31734.1"/>
    <property type="molecule type" value="Genomic_DNA"/>
</dbReference>
<feature type="transmembrane region" description="Helical" evidence="1">
    <location>
        <begin position="14"/>
        <end position="38"/>
    </location>
</feature>
<keyword evidence="1" id="KW-0812">Transmembrane</keyword>
<organism evidence="2 3">
    <name type="scientific">Oligella urethralis</name>
    <dbReference type="NCBI Taxonomy" id="90245"/>
    <lineage>
        <taxon>Bacteria</taxon>
        <taxon>Pseudomonadati</taxon>
        <taxon>Pseudomonadota</taxon>
        <taxon>Betaproteobacteria</taxon>
        <taxon>Burkholderiales</taxon>
        <taxon>Alcaligenaceae</taxon>
        <taxon>Oligella</taxon>
    </lineage>
</organism>
<evidence type="ECO:0000313" key="2">
    <source>
        <dbReference type="EMBL" id="SPY31734.1"/>
    </source>
</evidence>
<dbReference type="Proteomes" id="UP000250242">
    <property type="component" value="Unassembled WGS sequence"/>
</dbReference>
<evidence type="ECO:0000313" key="3">
    <source>
        <dbReference type="Proteomes" id="UP000250242"/>
    </source>
</evidence>
<keyword evidence="1" id="KW-1133">Transmembrane helix</keyword>
<proteinExistence type="predicted"/>
<protein>
    <submittedName>
        <fullName evidence="2">Uncharacterized protein</fullName>
    </submittedName>
</protein>
<gene>
    <name evidence="2" type="ORF">NCTC11009_02716</name>
</gene>
<accession>A0A2X1YG95</accession>